<dbReference type="RefSeq" id="WP_344362290.1">
    <property type="nucleotide sequence ID" value="NZ_BAAAQB010000009.1"/>
</dbReference>
<dbReference type="Proteomes" id="UP001500102">
    <property type="component" value="Unassembled WGS sequence"/>
</dbReference>
<evidence type="ECO:0000256" key="2">
    <source>
        <dbReference type="SAM" id="Phobius"/>
    </source>
</evidence>
<evidence type="ECO:0000313" key="3">
    <source>
        <dbReference type="EMBL" id="GAA2128402.1"/>
    </source>
</evidence>
<reference evidence="3 4" key="1">
    <citation type="journal article" date="2019" name="Int. J. Syst. Evol. Microbiol.">
        <title>The Global Catalogue of Microorganisms (GCM) 10K type strain sequencing project: providing services to taxonomists for standard genome sequencing and annotation.</title>
        <authorList>
            <consortium name="The Broad Institute Genomics Platform"/>
            <consortium name="The Broad Institute Genome Sequencing Center for Infectious Disease"/>
            <person name="Wu L."/>
            <person name="Ma J."/>
        </authorList>
    </citation>
    <scope>NUCLEOTIDE SEQUENCE [LARGE SCALE GENOMIC DNA]</scope>
    <source>
        <strain evidence="3 4">JCM 15921</strain>
    </source>
</reference>
<feature type="transmembrane region" description="Helical" evidence="2">
    <location>
        <begin position="61"/>
        <end position="82"/>
    </location>
</feature>
<accession>A0ABN2YJJ7</accession>
<feature type="region of interest" description="Disordered" evidence="1">
    <location>
        <begin position="98"/>
        <end position="127"/>
    </location>
</feature>
<evidence type="ECO:0000313" key="4">
    <source>
        <dbReference type="Proteomes" id="UP001500102"/>
    </source>
</evidence>
<keyword evidence="4" id="KW-1185">Reference proteome</keyword>
<keyword evidence="2" id="KW-1133">Transmembrane helix</keyword>
<sequence length="444" mass="46341">MPEMDPIKNMISAIDPVHNDPSVPDGEAALRRILTEPAEFSDSLPHNVFSLADRKRRRTRLAGVLTLAAAAVTAGVLVATNLGSLTTAPVPAATVTTTATTSPTASATVSASVTPSATPTPTAAASVPAATGPVACTKDSVAGVQSWFADQLPTAQVAACAGDWMALSMKVSGGQTDAGSWFWMAKLTDRKYVIDADQPWANMPGWDQAAANNERLTAEQYMDGQFASKGIPVELRKALVGTPAPGSLAARGIKTYEYWSTGYKLAFNYPAAWQLAGTAESNALSNGEGTSLTDSAGKEVARLAFGDTNDWTTSGCLNNAPYKVLDSQPMAGLPVDPAAPAQGTPRFAYVAMTSAANDGGPVQAGIGITNRIAGQDGIGCVLDFAVQGPDSLKFYSFADRRPLGGATWGLYKFQTMDDALAFTRTQAYKDLKTVITSLTVTKVS</sequence>
<comment type="caution">
    <text evidence="3">The sequence shown here is derived from an EMBL/GenBank/DDBJ whole genome shotgun (WGS) entry which is preliminary data.</text>
</comment>
<evidence type="ECO:0000256" key="1">
    <source>
        <dbReference type="SAM" id="MobiDB-lite"/>
    </source>
</evidence>
<name>A0ABN2YJJ7_9MICC</name>
<keyword evidence="2" id="KW-0812">Transmembrane</keyword>
<keyword evidence="2" id="KW-0472">Membrane</keyword>
<protein>
    <submittedName>
        <fullName evidence="3">Uncharacterized protein</fullName>
    </submittedName>
</protein>
<proteinExistence type="predicted"/>
<organism evidence="3 4">
    <name type="scientific">Arthrobacter humicola</name>
    <dbReference type="NCBI Taxonomy" id="409291"/>
    <lineage>
        <taxon>Bacteria</taxon>
        <taxon>Bacillati</taxon>
        <taxon>Actinomycetota</taxon>
        <taxon>Actinomycetes</taxon>
        <taxon>Micrococcales</taxon>
        <taxon>Micrococcaceae</taxon>
        <taxon>Arthrobacter</taxon>
    </lineage>
</organism>
<dbReference type="EMBL" id="BAAAQB010000009">
    <property type="protein sequence ID" value="GAA2128402.1"/>
    <property type="molecule type" value="Genomic_DNA"/>
</dbReference>
<gene>
    <name evidence="3" type="ORF">GCM10009825_07730</name>
</gene>